<protein>
    <submittedName>
        <fullName evidence="5">Ureidoglycolate lyase</fullName>
    </submittedName>
</protein>
<evidence type="ECO:0000256" key="4">
    <source>
        <dbReference type="ARBA" id="ARBA00047684"/>
    </source>
</evidence>
<dbReference type="GO" id="GO:0000256">
    <property type="term" value="P:allantoin catabolic process"/>
    <property type="evidence" value="ECO:0007669"/>
    <property type="project" value="InterPro"/>
</dbReference>
<keyword evidence="6" id="KW-1185">Reference proteome</keyword>
<evidence type="ECO:0000313" key="6">
    <source>
        <dbReference type="Proteomes" id="UP000608530"/>
    </source>
</evidence>
<dbReference type="Gene3D" id="2.60.120.480">
    <property type="entry name" value="Ureidoglycolate hydrolase"/>
    <property type="match status" value="1"/>
</dbReference>
<evidence type="ECO:0000313" key="5">
    <source>
        <dbReference type="EMBL" id="MBK0418703.1"/>
    </source>
</evidence>
<dbReference type="Proteomes" id="UP000608530">
    <property type="component" value="Unassembled WGS sequence"/>
</dbReference>
<dbReference type="RefSeq" id="WP_200114874.1">
    <property type="nucleotide sequence ID" value="NZ_JAEHOH010000008.1"/>
</dbReference>
<gene>
    <name evidence="5" type="ORF">JD276_06595</name>
</gene>
<keyword evidence="3 5" id="KW-0456">Lyase</keyword>
<organism evidence="5 6">
    <name type="scientific">Leucobacter chromiisoli</name>
    <dbReference type="NCBI Taxonomy" id="2796471"/>
    <lineage>
        <taxon>Bacteria</taxon>
        <taxon>Bacillati</taxon>
        <taxon>Actinomycetota</taxon>
        <taxon>Actinomycetes</taxon>
        <taxon>Micrococcales</taxon>
        <taxon>Microbacteriaceae</taxon>
        <taxon>Leucobacter</taxon>
    </lineage>
</organism>
<accession>A0A934Q6Q4</accession>
<dbReference type="GO" id="GO:0004848">
    <property type="term" value="F:ureidoglycolate hydrolase activity"/>
    <property type="evidence" value="ECO:0007669"/>
    <property type="project" value="InterPro"/>
</dbReference>
<dbReference type="GO" id="GO:0006144">
    <property type="term" value="P:purine nucleobase metabolic process"/>
    <property type="evidence" value="ECO:0007669"/>
    <property type="project" value="UniProtKB-KW"/>
</dbReference>
<comment type="caution">
    <text evidence="5">The sequence shown here is derived from an EMBL/GenBank/DDBJ whole genome shotgun (WGS) entry which is preliminary data.</text>
</comment>
<dbReference type="Pfam" id="PF04115">
    <property type="entry name" value="Ureidogly_lyase"/>
    <property type="match status" value="1"/>
</dbReference>
<reference evidence="5" key="1">
    <citation type="submission" date="2020-12" db="EMBL/GenBank/DDBJ databases">
        <title>Leucobacter sp. CAS1, isolated from Chromium sludge.</title>
        <authorList>
            <person name="Xu Z."/>
        </authorList>
    </citation>
    <scope>NUCLEOTIDE SEQUENCE</scope>
    <source>
        <strain evidence="5">CSA1</strain>
    </source>
</reference>
<comment type="subunit">
    <text evidence="1">Homodimer.</text>
</comment>
<dbReference type="GO" id="GO:0050385">
    <property type="term" value="F:ureidoglycolate lyase activity"/>
    <property type="evidence" value="ECO:0007669"/>
    <property type="project" value="UniProtKB-EC"/>
</dbReference>
<dbReference type="AlphaFoldDB" id="A0A934Q6Q4"/>
<sequence>MSAARSVSATIPDAESFAPYGRVHVLDAGEGPGLVLTEGDGWVDAYTRDPLTREVPSLGMTRAPGMPFASARMERHRNVEEALVPAGSPLVLAVAEPTGTAAPRAENVRAFVIPCGTVVVLDPGVWHDACRGLDGPTGYFWLASCVDSGSSPWTAIEGGPVAVRVDS</sequence>
<name>A0A934Q6Q4_9MICO</name>
<comment type="catalytic activity">
    <reaction evidence="4">
        <text>(S)-ureidoglycolate = urea + glyoxylate</text>
        <dbReference type="Rhea" id="RHEA:11304"/>
        <dbReference type="ChEBI" id="CHEBI:16199"/>
        <dbReference type="ChEBI" id="CHEBI:36655"/>
        <dbReference type="ChEBI" id="CHEBI:57296"/>
        <dbReference type="EC" id="4.3.2.3"/>
    </reaction>
</comment>
<dbReference type="InterPro" id="IPR007247">
    <property type="entry name" value="Ureidogly_lyase"/>
</dbReference>
<dbReference type="EMBL" id="JAEHOH010000008">
    <property type="protein sequence ID" value="MBK0418703.1"/>
    <property type="molecule type" value="Genomic_DNA"/>
</dbReference>
<evidence type="ECO:0000256" key="1">
    <source>
        <dbReference type="ARBA" id="ARBA00011738"/>
    </source>
</evidence>
<proteinExistence type="predicted"/>
<keyword evidence="2" id="KW-0659">Purine metabolism</keyword>
<dbReference type="InterPro" id="IPR011051">
    <property type="entry name" value="RmlC_Cupin_sf"/>
</dbReference>
<dbReference type="InterPro" id="IPR024060">
    <property type="entry name" value="Ureidoglycolate_lyase_dom_sf"/>
</dbReference>
<dbReference type="SUPFAM" id="SSF51182">
    <property type="entry name" value="RmlC-like cupins"/>
    <property type="match status" value="1"/>
</dbReference>
<evidence type="ECO:0000256" key="3">
    <source>
        <dbReference type="ARBA" id="ARBA00023239"/>
    </source>
</evidence>
<evidence type="ECO:0000256" key="2">
    <source>
        <dbReference type="ARBA" id="ARBA00022631"/>
    </source>
</evidence>